<dbReference type="RefSeq" id="WP_227398500.1">
    <property type="nucleotide sequence ID" value="NZ_JAJDLC010000001.1"/>
</dbReference>
<name>A0AAP2XNL8_9FIRM</name>
<dbReference type="AlphaFoldDB" id="A0AAP2XNL8"/>
<gene>
    <name evidence="1" type="ORF">NE542_02490</name>
</gene>
<reference evidence="1" key="1">
    <citation type="submission" date="2022-06" db="EMBL/GenBank/DDBJ databases">
        <title>Isolation of gut microbiota from human fecal samples.</title>
        <authorList>
            <person name="Pamer E.G."/>
            <person name="Barat B."/>
            <person name="Waligurski E."/>
            <person name="Medina S."/>
            <person name="Paddock L."/>
            <person name="Mostad J."/>
        </authorList>
    </citation>
    <scope>NUCLEOTIDE SEQUENCE</scope>
    <source>
        <strain evidence="1">DFI.6.24</strain>
    </source>
</reference>
<comment type="caution">
    <text evidence="1">The sequence shown here is derived from an EMBL/GenBank/DDBJ whole genome shotgun (WGS) entry which is preliminary data.</text>
</comment>
<evidence type="ECO:0000313" key="1">
    <source>
        <dbReference type="EMBL" id="MCQ5060706.1"/>
    </source>
</evidence>
<dbReference type="Proteomes" id="UP001204814">
    <property type="component" value="Unassembled WGS sequence"/>
</dbReference>
<protein>
    <submittedName>
        <fullName evidence="1">Uncharacterized protein</fullName>
    </submittedName>
</protein>
<organism evidence="1 2">
    <name type="scientific">Faecalibacillus intestinalis</name>
    <dbReference type="NCBI Taxonomy" id="1982626"/>
    <lineage>
        <taxon>Bacteria</taxon>
        <taxon>Bacillati</taxon>
        <taxon>Bacillota</taxon>
        <taxon>Erysipelotrichia</taxon>
        <taxon>Erysipelotrichales</taxon>
        <taxon>Coprobacillaceae</taxon>
        <taxon>Faecalibacillus</taxon>
    </lineage>
</organism>
<accession>A0AAP2XNL8</accession>
<evidence type="ECO:0000313" key="2">
    <source>
        <dbReference type="Proteomes" id="UP001204814"/>
    </source>
</evidence>
<sequence>MKNDILGKVYVKQKDVYFKYSTDEQWTGEYWINGAKIYCKVIAIDGFNSDKHINHGISNFDMVLSADVFMKYNDYNCMIPRAHKDNVHDGIAIVVNKTQLILEVGPVNDFSSMSGYAILKYIKTTKKKETKYG</sequence>
<dbReference type="EMBL" id="JANGBO010000001">
    <property type="protein sequence ID" value="MCQ5060706.1"/>
    <property type="molecule type" value="Genomic_DNA"/>
</dbReference>
<proteinExistence type="predicted"/>